<evidence type="ECO:0008006" key="3">
    <source>
        <dbReference type="Google" id="ProtNLM"/>
    </source>
</evidence>
<evidence type="ECO:0000313" key="1">
    <source>
        <dbReference type="EMBL" id="TMQ62881.1"/>
    </source>
</evidence>
<reference evidence="1 2" key="1">
    <citation type="journal article" date="2019" name="Nat. Microbiol.">
        <title>Mediterranean grassland soil C-N compound turnover is dependent on rainfall and depth, and is mediated by genomically divergent microorganisms.</title>
        <authorList>
            <person name="Diamond S."/>
            <person name="Andeer P.F."/>
            <person name="Li Z."/>
            <person name="Crits-Christoph A."/>
            <person name="Burstein D."/>
            <person name="Anantharaman K."/>
            <person name="Lane K.R."/>
            <person name="Thomas B.C."/>
            <person name="Pan C."/>
            <person name="Northen T.R."/>
            <person name="Banfield J.F."/>
        </authorList>
    </citation>
    <scope>NUCLEOTIDE SEQUENCE [LARGE SCALE GENOMIC DNA]</scope>
    <source>
        <strain evidence="1">WS_9</strain>
    </source>
</reference>
<comment type="caution">
    <text evidence="1">The sequence shown here is derived from an EMBL/GenBank/DDBJ whole genome shotgun (WGS) entry which is preliminary data.</text>
</comment>
<dbReference type="AlphaFoldDB" id="A0A538TH15"/>
<sequence length="354" mass="39087">MERRPATERPLTATDVVLDVSPATRVLSLWKLGGRKGRPGGVTRAEAHKIARTLPYQTLRVFLREQFRCAPSEEEVARAIELPDSGICGFGMDPAYKSRDSIAAVAGAVSSRRATLASQIAGDAARYLPEARSWKKVRVWFVIASQTMFDAVSLRASADGDSVPTILINLTDVLSYGNTTAERLETLEHVLAHEVFHAGLHQAEVTLPGWDDYRDNSLSDFAYVRRVMLDEGIAHYIDWRERPGADTLFTWKPSSRETFAFSQLATACRRLRQPGAARGDLIEILQLAGSGPLWSKYGAISGMFAAHRIEVALGKKVLRQAIEAGPDEFLKTYRQVARRNPGLSGIPVELITLQ</sequence>
<accession>A0A538TH15</accession>
<dbReference type="Proteomes" id="UP000317691">
    <property type="component" value="Unassembled WGS sequence"/>
</dbReference>
<protein>
    <recommendedName>
        <fullName evidence="3">DUF2268 domain-containing protein</fullName>
    </recommendedName>
</protein>
<name>A0A538TH15_UNCEI</name>
<gene>
    <name evidence="1" type="ORF">E6K79_11540</name>
</gene>
<dbReference type="Pfam" id="PF18958">
    <property type="entry name" value="DUF5700"/>
    <property type="match status" value="1"/>
</dbReference>
<dbReference type="EMBL" id="VBOZ01000035">
    <property type="protein sequence ID" value="TMQ62881.1"/>
    <property type="molecule type" value="Genomic_DNA"/>
</dbReference>
<organism evidence="1 2">
    <name type="scientific">Eiseniibacteriota bacterium</name>
    <dbReference type="NCBI Taxonomy" id="2212470"/>
    <lineage>
        <taxon>Bacteria</taxon>
        <taxon>Candidatus Eiseniibacteriota</taxon>
    </lineage>
</organism>
<proteinExistence type="predicted"/>
<evidence type="ECO:0000313" key="2">
    <source>
        <dbReference type="Proteomes" id="UP000317691"/>
    </source>
</evidence>
<dbReference type="InterPro" id="IPR043754">
    <property type="entry name" value="DUF5700"/>
</dbReference>